<dbReference type="AlphaFoldDB" id="A0A6J5EN18"/>
<proteinExistence type="predicted"/>
<dbReference type="Pfam" id="PF26636">
    <property type="entry name" value="DUF8209"/>
    <property type="match status" value="1"/>
</dbReference>
<gene>
    <name evidence="1" type="ORF">LMG29660_05948</name>
</gene>
<reference evidence="1 2" key="1">
    <citation type="submission" date="2020-04" db="EMBL/GenBank/DDBJ databases">
        <authorList>
            <person name="De Canck E."/>
        </authorList>
    </citation>
    <scope>NUCLEOTIDE SEQUENCE [LARGE SCALE GENOMIC DNA]</scope>
    <source>
        <strain evidence="1 2">LMG 29660</strain>
    </source>
</reference>
<protein>
    <submittedName>
        <fullName evidence="1">Uncharacterized protein</fullName>
    </submittedName>
</protein>
<dbReference type="EMBL" id="CADIKG010000021">
    <property type="protein sequence ID" value="CAB3767869.1"/>
    <property type="molecule type" value="Genomic_DNA"/>
</dbReference>
<dbReference type="Proteomes" id="UP000494135">
    <property type="component" value="Unassembled WGS sequence"/>
</dbReference>
<name>A0A6J5EN18_9BURK</name>
<sequence>MGAVEKSSGTCSYYGMINLTAEELFFWIMVDETMNQLGEKSFSKGSIPVWFEIANNGGRSRTKFENQVGSKHRYLCRKNDPRAGLGNSCKRYLYYFRQGGGSLQ</sequence>
<evidence type="ECO:0000313" key="1">
    <source>
        <dbReference type="EMBL" id="CAB3767869.1"/>
    </source>
</evidence>
<dbReference type="InterPro" id="IPR058522">
    <property type="entry name" value="DUF8209"/>
</dbReference>
<evidence type="ECO:0000313" key="2">
    <source>
        <dbReference type="Proteomes" id="UP000494135"/>
    </source>
</evidence>
<accession>A0A6J5EN18</accession>
<organism evidence="1 2">
    <name type="scientific">Burkholderia puraquae</name>
    <dbReference type="NCBI Taxonomy" id="1904757"/>
    <lineage>
        <taxon>Bacteria</taxon>
        <taxon>Pseudomonadati</taxon>
        <taxon>Pseudomonadota</taxon>
        <taxon>Betaproteobacteria</taxon>
        <taxon>Burkholderiales</taxon>
        <taxon>Burkholderiaceae</taxon>
        <taxon>Burkholderia</taxon>
        <taxon>Burkholderia cepacia complex</taxon>
    </lineage>
</organism>